<dbReference type="Proteomes" id="UP001201449">
    <property type="component" value="Unassembled WGS sequence"/>
</dbReference>
<dbReference type="RefSeq" id="WP_234862190.1">
    <property type="nucleotide sequence ID" value="NZ_JAKEVZ010000011.1"/>
</dbReference>
<keyword evidence="2" id="KW-1185">Reference proteome</keyword>
<evidence type="ECO:0000313" key="2">
    <source>
        <dbReference type="Proteomes" id="UP001201449"/>
    </source>
</evidence>
<reference evidence="1 2" key="1">
    <citation type="submission" date="2022-01" db="EMBL/GenBank/DDBJ databases">
        <title>Mariniradius saccharolyticus sp. nov., isolated from sediment of a river.</title>
        <authorList>
            <person name="Liu H."/>
        </authorList>
    </citation>
    <scope>NUCLEOTIDE SEQUENCE [LARGE SCALE GENOMIC DNA]</scope>
    <source>
        <strain evidence="1 2">RY-2</strain>
    </source>
</reference>
<comment type="caution">
    <text evidence="1">The sequence shown here is derived from an EMBL/GenBank/DDBJ whole genome shotgun (WGS) entry which is preliminary data.</text>
</comment>
<evidence type="ECO:0000313" key="1">
    <source>
        <dbReference type="EMBL" id="MCF1752294.1"/>
    </source>
</evidence>
<proteinExistence type="predicted"/>
<evidence type="ECO:0008006" key="3">
    <source>
        <dbReference type="Google" id="ProtNLM"/>
    </source>
</evidence>
<name>A0ABS9BX61_9BACT</name>
<dbReference type="PROSITE" id="PS51257">
    <property type="entry name" value="PROKAR_LIPOPROTEIN"/>
    <property type="match status" value="1"/>
</dbReference>
<accession>A0ABS9BX61</accession>
<dbReference type="EMBL" id="JAKEVZ010000011">
    <property type="protein sequence ID" value="MCF1752294.1"/>
    <property type="molecule type" value="Genomic_DNA"/>
</dbReference>
<organism evidence="1 2">
    <name type="scientific">Mariniradius sediminis</name>
    <dbReference type="NCBI Taxonomy" id="2909237"/>
    <lineage>
        <taxon>Bacteria</taxon>
        <taxon>Pseudomonadati</taxon>
        <taxon>Bacteroidota</taxon>
        <taxon>Cytophagia</taxon>
        <taxon>Cytophagales</taxon>
        <taxon>Cyclobacteriaceae</taxon>
        <taxon>Mariniradius</taxon>
    </lineage>
</organism>
<sequence length="238" mass="26121">MKYFPAFWVITLFMFASCSDDSGNPNTENDIPFVTDHFAVDAAGNTYLAGFDQVSSNNQDPFIHKKNSRGETLWRLRYEETPVDGRAVLVAWSEGRLYAVMTVDGGSVATNSITRHQVVPGAFEGVFQSGYGVGGGPRVSLVMEIDSETGKIKKGTFITARLTDGNTNALLVPQIGFSNGRIVLRAVAAAWPPGAGTSYVRFPNISDADRIEDAFWLRYEIELDFSRISKADLLQSTF</sequence>
<protein>
    <recommendedName>
        <fullName evidence="3">HmuY protein</fullName>
    </recommendedName>
</protein>
<gene>
    <name evidence="1" type="ORF">L0U89_14620</name>
</gene>